<keyword evidence="1" id="KW-0812">Transmembrane</keyword>
<evidence type="ECO:0000313" key="3">
    <source>
        <dbReference type="Proteomes" id="UP000035540"/>
    </source>
</evidence>
<dbReference type="AlphaFoldDB" id="A0A0G3HD05"/>
<dbReference type="STRING" id="136857.CTEST_08135"/>
<dbReference type="Pfam" id="PF12730">
    <property type="entry name" value="ABC2_membrane_4"/>
    <property type="match status" value="1"/>
</dbReference>
<accession>A0A0G3HD05</accession>
<keyword evidence="1" id="KW-0472">Membrane</keyword>
<dbReference type="KEGG" id="cted:CTEST_08135"/>
<sequence>MTVVRVELQKMRRLKVGWLLALMVLIVVGWTQAASAASAQEADSATILLGLGMIASLVGPLFMAIIASRVVDMEHTAAGWTMYGTIGTGFSRLLLAKMAALAPLVAVAVVVEVAFVALLVPGGIGAPGYWLMYLAGLILVNGVFLAGHVVLAAVTDNQLISIGAGALGSFIALFCLFLPVWMARLVPWGYYAMIIPATISEGDEAGIHYVMPDWLTILGAAALSLVVLTVVLWRLNSTKEN</sequence>
<dbReference type="Proteomes" id="UP000035540">
    <property type="component" value="Chromosome"/>
</dbReference>
<dbReference type="RefSeq" id="WP_052844333.1">
    <property type="nucleotide sequence ID" value="NZ_CP011545.1"/>
</dbReference>
<keyword evidence="1" id="KW-1133">Transmembrane helix</keyword>
<feature type="transmembrane region" description="Helical" evidence="1">
    <location>
        <begin position="46"/>
        <end position="67"/>
    </location>
</feature>
<dbReference type="EMBL" id="CP011545">
    <property type="protein sequence ID" value="AKK09057.1"/>
    <property type="molecule type" value="Genomic_DNA"/>
</dbReference>
<feature type="transmembrane region" description="Helical" evidence="1">
    <location>
        <begin position="100"/>
        <end position="124"/>
    </location>
</feature>
<feature type="transmembrane region" description="Helical" evidence="1">
    <location>
        <begin position="130"/>
        <end position="152"/>
    </location>
</feature>
<reference evidence="3" key="2">
    <citation type="submission" date="2015-05" db="EMBL/GenBank/DDBJ databases">
        <title>Complete genome sequence of Corynebacterium testudinoris DSM 44614, recovered from necrotic lesions in the mouth of a tortoise.</title>
        <authorList>
            <person name="Ruckert C."/>
            <person name="Albersmeier A."/>
            <person name="Winkler A."/>
            <person name="Tauch A."/>
        </authorList>
    </citation>
    <scope>NUCLEOTIDE SEQUENCE [LARGE SCALE GENOMIC DNA]</scope>
    <source>
        <strain evidence="3">DSM 44614</strain>
    </source>
</reference>
<keyword evidence="3" id="KW-1185">Reference proteome</keyword>
<proteinExistence type="predicted"/>
<dbReference type="OrthoDB" id="4407386at2"/>
<dbReference type="PATRIC" id="fig|136857.5.peg.1617"/>
<reference evidence="2 3" key="1">
    <citation type="journal article" date="2015" name="Genome Announc.">
        <title>Complete Genome Sequence of the Type Strain Corynebacterium testudinoris DSM 44614, Recovered from Necrotic Lesions in the Mouth of a Tortoise.</title>
        <authorList>
            <person name="Ruckert C."/>
            <person name="Kriete M."/>
            <person name="Jaenicke S."/>
            <person name="Winkler A."/>
            <person name="Tauch A."/>
        </authorList>
    </citation>
    <scope>NUCLEOTIDE SEQUENCE [LARGE SCALE GENOMIC DNA]</scope>
    <source>
        <strain evidence="2 3">DSM 44614</strain>
    </source>
</reference>
<evidence type="ECO:0000313" key="2">
    <source>
        <dbReference type="EMBL" id="AKK09057.1"/>
    </source>
</evidence>
<organism evidence="2 3">
    <name type="scientific">Corynebacterium testudinoris</name>
    <dbReference type="NCBI Taxonomy" id="136857"/>
    <lineage>
        <taxon>Bacteria</taxon>
        <taxon>Bacillati</taxon>
        <taxon>Actinomycetota</taxon>
        <taxon>Actinomycetes</taxon>
        <taxon>Mycobacteriales</taxon>
        <taxon>Corynebacteriaceae</taxon>
        <taxon>Corynebacterium</taxon>
    </lineage>
</organism>
<name>A0A0G3HD05_9CORY</name>
<evidence type="ECO:0000256" key="1">
    <source>
        <dbReference type="SAM" id="Phobius"/>
    </source>
</evidence>
<protein>
    <submittedName>
        <fullName evidence="2">ABC-2 family transporter protein</fullName>
    </submittedName>
</protein>
<feature type="transmembrane region" description="Helical" evidence="1">
    <location>
        <begin position="214"/>
        <end position="235"/>
    </location>
</feature>
<feature type="transmembrane region" description="Helical" evidence="1">
    <location>
        <begin position="159"/>
        <end position="181"/>
    </location>
</feature>
<gene>
    <name evidence="2" type="ORF">CTEST_08135</name>
</gene>